<organism evidence="2 3">
    <name type="scientific">Ananas comosus</name>
    <name type="common">Pineapple</name>
    <name type="synonym">Ananas ananas</name>
    <dbReference type="NCBI Taxonomy" id="4615"/>
    <lineage>
        <taxon>Eukaryota</taxon>
        <taxon>Viridiplantae</taxon>
        <taxon>Streptophyta</taxon>
        <taxon>Embryophyta</taxon>
        <taxon>Tracheophyta</taxon>
        <taxon>Spermatophyta</taxon>
        <taxon>Magnoliopsida</taxon>
        <taxon>Liliopsida</taxon>
        <taxon>Poales</taxon>
        <taxon>Bromeliaceae</taxon>
        <taxon>Bromelioideae</taxon>
        <taxon>Ananas</taxon>
    </lineage>
</organism>
<dbReference type="FunFam" id="1.20.1280.50:FF:000023">
    <property type="entry name" value="F-box/LRR-repeat protein 4"/>
    <property type="match status" value="1"/>
</dbReference>
<dbReference type="InterPro" id="IPR036047">
    <property type="entry name" value="F-box-like_dom_sf"/>
</dbReference>
<dbReference type="PANTHER" id="PTHR13318:SF105">
    <property type="entry name" value="F-BOX_LRR-REPEAT PROTEIN 3"/>
    <property type="match status" value="1"/>
</dbReference>
<dbReference type="GO" id="GO:0019005">
    <property type="term" value="C:SCF ubiquitin ligase complex"/>
    <property type="evidence" value="ECO:0007669"/>
    <property type="project" value="TreeGrafter"/>
</dbReference>
<reference evidence="2 3" key="1">
    <citation type="journal article" date="2016" name="DNA Res.">
        <title>The draft genome of MD-2 pineapple using hybrid error correction of long reads.</title>
        <authorList>
            <person name="Redwan R.M."/>
            <person name="Saidin A."/>
            <person name="Kumar S.V."/>
        </authorList>
    </citation>
    <scope>NUCLEOTIDE SEQUENCE [LARGE SCALE GENOMIC DNA]</scope>
    <source>
        <strain evidence="3">cv. MD2</strain>
        <tissue evidence="2">Leaf</tissue>
    </source>
</reference>
<gene>
    <name evidence="2" type="ORF">ACMD2_15656</name>
</gene>
<dbReference type="InterPro" id="IPR057207">
    <property type="entry name" value="FBXL15_LRR"/>
</dbReference>
<feature type="domain" description="F-box" evidence="1">
    <location>
        <begin position="11"/>
        <end position="52"/>
    </location>
</feature>
<dbReference type="InterPro" id="IPR006553">
    <property type="entry name" value="Leu-rich_rpt_Cys-con_subtyp"/>
</dbReference>
<dbReference type="SMART" id="SM00256">
    <property type="entry name" value="FBOX"/>
    <property type="match status" value="1"/>
</dbReference>
<dbReference type="SUPFAM" id="SSF81383">
    <property type="entry name" value="F-box domain"/>
    <property type="match status" value="1"/>
</dbReference>
<feature type="non-terminal residue" evidence="2">
    <location>
        <position position="592"/>
    </location>
</feature>
<dbReference type="Proteomes" id="UP000092600">
    <property type="component" value="Unassembled WGS sequence"/>
</dbReference>
<sequence>MRGADLINTVLPDELLIEILRRVEAKPERDACALVCRRWRRGERASRRAVKIAASGAADRVLELVVGRFTALADVAIDERLPSTCPGAAVARRARVSILASRLLPQMRNDLISRGLNRVRIDKWLNGFGKIRSFVVSIRNSIANIARERNMSKNSKAEENEPSQFCFSDAGLATLARACKGLERLSLIWCSAITSSGLVTIAENCRNLKCLDLQGCYVGDQGLIAIGQNCKQLKAMSLRFCEGLTDSGLVGLAEGCGSSLISIGIAACDGIREASLQAVASHCRYLEALSLDSEVVKTEGIISIAQGCRSLKALKLRCLDVSDKALEAVGSFCSSLELLALHSFDGCKNLRDLSLNDCHLLTDRSLELLARGCTKLTRFETCSTAQESITKLFWKLAEVARGIDDDALCHIAQGCKNLRKLHIRRCNKLGDKGFISLGESCKFLADLSVQFCERVGDEALVAIAKGCSLQRLNVSGCNVITGKGLTAVARGCPELISLDISFLQWMGDMALAELSGGCPRLRSIVLNHSQKISDVGLAHLVKGCSQLEHCDMVYCPRITAAGVATLISSCPKLKKVLIEQWKVSERTRRRAG</sequence>
<dbReference type="PANTHER" id="PTHR13318">
    <property type="entry name" value="PARTNER OF PAIRED, ISOFORM B-RELATED"/>
    <property type="match status" value="1"/>
</dbReference>
<dbReference type="Gene3D" id="3.80.10.10">
    <property type="entry name" value="Ribonuclease Inhibitor"/>
    <property type="match status" value="3"/>
</dbReference>
<dbReference type="GO" id="GO:0031146">
    <property type="term" value="P:SCF-dependent proteasomal ubiquitin-dependent protein catabolic process"/>
    <property type="evidence" value="ECO:0007669"/>
    <property type="project" value="TreeGrafter"/>
</dbReference>
<dbReference type="Pfam" id="PF12937">
    <property type="entry name" value="F-box-like"/>
    <property type="match status" value="1"/>
</dbReference>
<dbReference type="InterPro" id="IPR001611">
    <property type="entry name" value="Leu-rich_rpt"/>
</dbReference>
<dbReference type="CDD" id="cd22159">
    <property type="entry name" value="F-box_AtTIR1-like"/>
    <property type="match status" value="1"/>
</dbReference>
<name>A0A199UFF7_ANACO</name>
<dbReference type="InterPro" id="IPR032675">
    <property type="entry name" value="LRR_dom_sf"/>
</dbReference>
<proteinExistence type="predicted"/>
<dbReference type="STRING" id="4615.A0A199UFF7"/>
<dbReference type="Pfam" id="PF25372">
    <property type="entry name" value="DUF7885"/>
    <property type="match status" value="2"/>
</dbReference>
<dbReference type="InterPro" id="IPR001810">
    <property type="entry name" value="F-box_dom"/>
</dbReference>
<comment type="caution">
    <text evidence="2">The sequence shown here is derived from an EMBL/GenBank/DDBJ whole genome shotgun (WGS) entry which is preliminary data.</text>
</comment>
<dbReference type="Pfam" id="PF13516">
    <property type="entry name" value="LRR_6"/>
    <property type="match status" value="1"/>
</dbReference>
<dbReference type="AlphaFoldDB" id="A0A199UFF7"/>
<protein>
    <submittedName>
        <fullName evidence="2">F-box/LRR-repeat protein 4</fullName>
    </submittedName>
</protein>
<evidence type="ECO:0000313" key="3">
    <source>
        <dbReference type="Proteomes" id="UP000092600"/>
    </source>
</evidence>
<accession>A0A199UFF7</accession>
<evidence type="ECO:0000313" key="2">
    <source>
        <dbReference type="EMBL" id="OAY63300.1"/>
    </source>
</evidence>
<dbReference type="Gene3D" id="1.20.1280.50">
    <property type="match status" value="1"/>
</dbReference>
<dbReference type="SMART" id="SM00367">
    <property type="entry name" value="LRR_CC"/>
    <property type="match status" value="13"/>
</dbReference>
<dbReference type="SUPFAM" id="SSF52047">
    <property type="entry name" value="RNI-like"/>
    <property type="match status" value="2"/>
</dbReference>
<evidence type="ECO:0000259" key="1">
    <source>
        <dbReference type="SMART" id="SM00256"/>
    </source>
</evidence>
<dbReference type="EMBL" id="LSRQ01008357">
    <property type="protein sequence ID" value="OAY63300.1"/>
    <property type="molecule type" value="Genomic_DNA"/>
</dbReference>